<dbReference type="Proteomes" id="UP000019772">
    <property type="component" value="Chromosome"/>
</dbReference>
<dbReference type="eggNOG" id="ENOG5030700">
    <property type="taxonomic scope" value="Bacteria"/>
</dbReference>
<gene>
    <name evidence="1" type="ORF">PSAB_10755</name>
</gene>
<evidence type="ECO:0000313" key="2">
    <source>
        <dbReference type="Proteomes" id="UP000019772"/>
    </source>
</evidence>
<reference evidence="1 2" key="1">
    <citation type="journal article" date="2014" name="PLoS Genet.">
        <title>Comparative Genomic Analysis of N2-Fixing and Non-N2-Fixing Paenibacillus spp.: Organization, Evolution and Expression of the Nitrogen Fixation Genes.</title>
        <authorList>
            <person name="Xie J.B."/>
            <person name="Du Z."/>
            <person name="Bai L."/>
            <person name="Tian C."/>
            <person name="Zhang Y."/>
            <person name="Xie J.Y."/>
            <person name="Wang T."/>
            <person name="Liu X."/>
            <person name="Chen X."/>
            <person name="Cheng Q."/>
            <person name="Chen S."/>
            <person name="Li J."/>
        </authorList>
    </citation>
    <scope>NUCLEOTIDE SEQUENCE [LARGE SCALE GENOMIC DNA]</scope>
    <source>
        <strain evidence="1 2">T27</strain>
    </source>
</reference>
<dbReference type="AlphaFoldDB" id="X4ZBT0"/>
<name>X4ZBT0_9BACL</name>
<evidence type="ECO:0000313" key="1">
    <source>
        <dbReference type="EMBL" id="AHV97081.1"/>
    </source>
</evidence>
<dbReference type="EMBL" id="CP004078">
    <property type="protein sequence ID" value="AHV97081.1"/>
    <property type="molecule type" value="Genomic_DNA"/>
</dbReference>
<evidence type="ECO:0008006" key="3">
    <source>
        <dbReference type="Google" id="ProtNLM"/>
    </source>
</evidence>
<organism evidence="1 2">
    <name type="scientific">Paenibacillus sabinae T27</name>
    <dbReference type="NCBI Taxonomy" id="1268072"/>
    <lineage>
        <taxon>Bacteria</taxon>
        <taxon>Bacillati</taxon>
        <taxon>Bacillota</taxon>
        <taxon>Bacilli</taxon>
        <taxon>Bacillales</taxon>
        <taxon>Paenibacillaceae</taxon>
        <taxon>Paenibacillus</taxon>
    </lineage>
</organism>
<proteinExistence type="predicted"/>
<dbReference type="HOGENOM" id="CLU_1061069_0_0_9"/>
<dbReference type="OrthoDB" id="2566111at2"/>
<keyword evidence="2" id="KW-1185">Reference proteome</keyword>
<protein>
    <recommendedName>
        <fullName evidence="3">Replication initiation factor family protein</fullName>
    </recommendedName>
</protein>
<dbReference type="PATRIC" id="fig|1268072.3.peg.2236"/>
<accession>X4ZBT0</accession>
<dbReference type="KEGG" id="psab:PSAB_10755"/>
<sequence length="262" mass="30697">MRVSSDTKTLYIKLNDIESRQLFNSIIKAYNNTNHVRYRYFVLDKRKGVYLWHIPKFPTSKFTCKLMFHGYSDDSPLLRDIFSLIPLHRWSVKRLDIAFDSNTPYEQFHAVHPPKRADVRPLPTSMYMGSRRSSVQLHMYDKQLQMQERHRTHTDTWTRTELRFRFPTMKKVSALTIDDFISAQQYQIITDITAMPAKQQELVRQLNAGSLVWGHLTRANQKKIREYAAAQAVNLYNLILSNVDDLPSFIHSPSSDVSARTS</sequence>